<dbReference type="Gene3D" id="1.10.441.10">
    <property type="entry name" value="Phosphomannose Isomerase, domain 2"/>
    <property type="match status" value="1"/>
</dbReference>
<sequence>MEVNGDLSSENNTLQRLRCAVKNYDWGRIGSDSAVARLYSANSGVDIDPIRPYAEFWMGTHGSGPSFVVKNGDLLENGDCDLSDSVTLRSWIQKNPNVVGSKLLKKWGCDLPFLFKVLSIAKPLSIQAHPDKDLARKLHESQPDVYKDDNHKPEMALAITEFEALCGFITIKELKNVLQNVPEIRKLVGDVYVEQVSNLTDQDGEEKVKSEVRSLFTQLMSASKDMIVDALSKLKSRLKMKDELSFRDQLALRLERQYPDDVGVIAAFFMNYVKLKPGEALCLGANEPHAYLSGNCIECMATSDNVVRAGLTPKKRDVKTLCSMLTYKLEFPAILEGCSLNKYTRKYRPPFEEFEVDHCVISEQATVTFPPIEGPSIFLIMDGEGTVRTGSSSEETLCVGDVLFAPAETDMSIRTESWLELYRAGVNGEFLGALEA</sequence>
<name>A0AAD3S4G3_NEPGR</name>
<proteinExistence type="inferred from homology"/>
<dbReference type="InterPro" id="IPR046457">
    <property type="entry name" value="PMI_typeI_cat"/>
</dbReference>
<dbReference type="PROSITE" id="PS00966">
    <property type="entry name" value="PMI_I_2"/>
    <property type="match status" value="1"/>
</dbReference>
<dbReference type="GO" id="GO:0046686">
    <property type="term" value="P:response to cadmium ion"/>
    <property type="evidence" value="ECO:0007669"/>
    <property type="project" value="UniProtKB-ARBA"/>
</dbReference>
<evidence type="ECO:0000259" key="10">
    <source>
        <dbReference type="Pfam" id="PF20511"/>
    </source>
</evidence>
<feature type="binding site" evidence="9">
    <location>
        <position position="154"/>
    </location>
    <ligand>
        <name>Zn(2+)</name>
        <dbReference type="ChEBI" id="CHEBI:29105"/>
    </ligand>
</feature>
<dbReference type="CDD" id="cd07011">
    <property type="entry name" value="cupin_PMI_type_I_N"/>
    <property type="match status" value="1"/>
</dbReference>
<evidence type="ECO:0000256" key="6">
    <source>
        <dbReference type="ARBA" id="ARBA00022833"/>
    </source>
</evidence>
<dbReference type="InterPro" id="IPR018050">
    <property type="entry name" value="Pmannose_isomerase-type1_CS"/>
</dbReference>
<dbReference type="Proteomes" id="UP001279734">
    <property type="component" value="Unassembled WGS sequence"/>
</dbReference>
<dbReference type="PRINTS" id="PR00714">
    <property type="entry name" value="MAN6PISMRASE"/>
</dbReference>
<evidence type="ECO:0000313" key="12">
    <source>
        <dbReference type="EMBL" id="GMH04312.1"/>
    </source>
</evidence>
<dbReference type="PANTHER" id="PTHR10309">
    <property type="entry name" value="MANNOSE-6-PHOSPHATE ISOMERASE"/>
    <property type="match status" value="1"/>
</dbReference>
<gene>
    <name evidence="12" type="ORF">Nepgr_006151</name>
</gene>
<dbReference type="FunFam" id="2.60.120.10:FF:000044">
    <property type="entry name" value="Mannose-6-phosphate isomerase"/>
    <property type="match status" value="1"/>
</dbReference>
<comment type="cofactor">
    <cofactor evidence="9">
        <name>Zn(2+)</name>
        <dbReference type="ChEBI" id="CHEBI:29105"/>
    </cofactor>
    <text evidence="9">Binds 1 zinc ion per subunit.</text>
</comment>
<dbReference type="GO" id="GO:0004476">
    <property type="term" value="F:mannose-6-phosphate isomerase activity"/>
    <property type="evidence" value="ECO:0007669"/>
    <property type="project" value="UniProtKB-EC"/>
</dbReference>
<evidence type="ECO:0000256" key="5">
    <source>
        <dbReference type="ARBA" id="ARBA00022723"/>
    </source>
</evidence>
<protein>
    <recommendedName>
        <fullName evidence="4">mannose-6-phosphate isomerase</fullName>
        <ecNumber evidence="4">5.3.1.8</ecNumber>
    </recommendedName>
</protein>
<keyword evidence="7" id="KW-0413">Isomerase</keyword>
<dbReference type="GO" id="GO:0010043">
    <property type="term" value="P:response to zinc ion"/>
    <property type="evidence" value="ECO:0007669"/>
    <property type="project" value="UniProtKB-ARBA"/>
</dbReference>
<comment type="pathway">
    <text evidence="2">Nucleotide-sugar biosynthesis; GDP-alpha-D-mannose biosynthesis; alpha-D-mannose 1-phosphate from D-fructose 6-phosphate: step 1/2.</text>
</comment>
<dbReference type="Gene3D" id="2.60.120.10">
    <property type="entry name" value="Jelly Rolls"/>
    <property type="match status" value="2"/>
</dbReference>
<dbReference type="GO" id="GO:0009298">
    <property type="term" value="P:GDP-mannose biosynthetic process"/>
    <property type="evidence" value="ECO:0007669"/>
    <property type="project" value="InterPro"/>
</dbReference>
<dbReference type="EC" id="5.3.1.8" evidence="4"/>
<dbReference type="InterPro" id="IPR014710">
    <property type="entry name" value="RmlC-like_jellyroll"/>
</dbReference>
<dbReference type="PIRSF" id="PIRSF001480">
    <property type="entry name" value="Mannose-6-phosphate_isomerase"/>
    <property type="match status" value="1"/>
</dbReference>
<evidence type="ECO:0000256" key="8">
    <source>
        <dbReference type="PIRSR" id="PIRSR001480-1"/>
    </source>
</evidence>
<evidence type="ECO:0000256" key="9">
    <source>
        <dbReference type="PIRSR" id="PIRSR001480-2"/>
    </source>
</evidence>
<dbReference type="Pfam" id="PF20511">
    <property type="entry name" value="PMI_typeI_cat"/>
    <property type="match status" value="1"/>
</dbReference>
<keyword evidence="13" id="KW-1185">Reference proteome</keyword>
<evidence type="ECO:0000256" key="1">
    <source>
        <dbReference type="ARBA" id="ARBA00000757"/>
    </source>
</evidence>
<keyword evidence="6 9" id="KW-0862">Zinc</keyword>
<evidence type="ECO:0000259" key="11">
    <source>
        <dbReference type="Pfam" id="PF20512"/>
    </source>
</evidence>
<accession>A0AAD3S4G3</accession>
<feature type="binding site" evidence="9">
    <location>
        <position position="289"/>
    </location>
    <ligand>
        <name>Zn(2+)</name>
        <dbReference type="ChEBI" id="CHEBI:29105"/>
    </ligand>
</feature>
<evidence type="ECO:0000313" key="13">
    <source>
        <dbReference type="Proteomes" id="UP001279734"/>
    </source>
</evidence>
<feature type="active site" evidence="8">
    <location>
        <position position="308"/>
    </location>
</feature>
<comment type="similarity">
    <text evidence="3">Belongs to the mannose-6-phosphate isomerase type 1 family.</text>
</comment>
<reference evidence="12" key="1">
    <citation type="submission" date="2023-05" db="EMBL/GenBank/DDBJ databases">
        <title>Nepenthes gracilis genome sequencing.</title>
        <authorList>
            <person name="Fukushima K."/>
        </authorList>
    </citation>
    <scope>NUCLEOTIDE SEQUENCE</scope>
    <source>
        <strain evidence="12">SING2019-196</strain>
    </source>
</reference>
<evidence type="ECO:0000256" key="4">
    <source>
        <dbReference type="ARBA" id="ARBA00011956"/>
    </source>
</evidence>
<dbReference type="PROSITE" id="PS00965">
    <property type="entry name" value="PMI_I_1"/>
    <property type="match status" value="1"/>
</dbReference>
<feature type="binding site" evidence="9">
    <location>
        <position position="129"/>
    </location>
    <ligand>
        <name>Zn(2+)</name>
        <dbReference type="ChEBI" id="CHEBI:29105"/>
    </ligand>
</feature>
<dbReference type="InterPro" id="IPR011051">
    <property type="entry name" value="RmlC_Cupin_sf"/>
</dbReference>
<dbReference type="FunFam" id="1.10.441.10:FF:000001">
    <property type="entry name" value="Mannose-6-phosphate isomerase"/>
    <property type="match status" value="1"/>
</dbReference>
<evidence type="ECO:0000256" key="2">
    <source>
        <dbReference type="ARBA" id="ARBA00004666"/>
    </source>
</evidence>
<dbReference type="SUPFAM" id="SSF51182">
    <property type="entry name" value="RmlC-like cupins"/>
    <property type="match status" value="1"/>
</dbReference>
<dbReference type="PANTHER" id="PTHR10309:SF0">
    <property type="entry name" value="MANNOSE-6-PHOSPHATE ISOMERASE"/>
    <property type="match status" value="1"/>
</dbReference>
<dbReference type="InterPro" id="IPR016305">
    <property type="entry name" value="Mannose-6-P_Isomerase"/>
</dbReference>
<dbReference type="GO" id="GO:0008270">
    <property type="term" value="F:zinc ion binding"/>
    <property type="evidence" value="ECO:0007669"/>
    <property type="project" value="InterPro"/>
</dbReference>
<evidence type="ECO:0000256" key="7">
    <source>
        <dbReference type="ARBA" id="ARBA00023235"/>
    </source>
</evidence>
<dbReference type="GO" id="GO:0005829">
    <property type="term" value="C:cytosol"/>
    <property type="evidence" value="ECO:0007669"/>
    <property type="project" value="TreeGrafter"/>
</dbReference>
<dbReference type="InterPro" id="IPR001250">
    <property type="entry name" value="Man6P_Isoase-1"/>
</dbReference>
<keyword evidence="5 9" id="KW-0479">Metal-binding</keyword>
<dbReference type="NCBIfam" id="TIGR00218">
    <property type="entry name" value="manA"/>
    <property type="match status" value="1"/>
</dbReference>
<feature type="domain" description="Phosphomannose isomerase type I helical insertion" evidence="11">
    <location>
        <begin position="187"/>
        <end position="269"/>
    </location>
</feature>
<dbReference type="EMBL" id="BSYO01000005">
    <property type="protein sequence ID" value="GMH04312.1"/>
    <property type="molecule type" value="Genomic_DNA"/>
</dbReference>
<evidence type="ECO:0000256" key="3">
    <source>
        <dbReference type="ARBA" id="ARBA00010772"/>
    </source>
</evidence>
<dbReference type="GO" id="GO:0033591">
    <property type="term" value="P:response to L-ascorbic acid"/>
    <property type="evidence" value="ECO:0007669"/>
    <property type="project" value="UniProtKB-ARBA"/>
</dbReference>
<dbReference type="InterPro" id="IPR046458">
    <property type="entry name" value="PMI_typeI_hel"/>
</dbReference>
<organism evidence="12 13">
    <name type="scientific">Nepenthes gracilis</name>
    <name type="common">Slender pitcher plant</name>
    <dbReference type="NCBI Taxonomy" id="150966"/>
    <lineage>
        <taxon>Eukaryota</taxon>
        <taxon>Viridiplantae</taxon>
        <taxon>Streptophyta</taxon>
        <taxon>Embryophyta</taxon>
        <taxon>Tracheophyta</taxon>
        <taxon>Spermatophyta</taxon>
        <taxon>Magnoliopsida</taxon>
        <taxon>eudicotyledons</taxon>
        <taxon>Gunneridae</taxon>
        <taxon>Pentapetalae</taxon>
        <taxon>Caryophyllales</taxon>
        <taxon>Nepenthaceae</taxon>
        <taxon>Nepenthes</taxon>
    </lineage>
</organism>
<comment type="caution">
    <text evidence="12">The sequence shown here is derived from an EMBL/GenBank/DDBJ whole genome shotgun (WGS) entry which is preliminary data.</text>
</comment>
<feature type="binding site" evidence="9">
    <location>
        <position position="127"/>
    </location>
    <ligand>
        <name>Zn(2+)</name>
        <dbReference type="ChEBI" id="CHEBI:29105"/>
    </ligand>
</feature>
<dbReference type="GO" id="GO:0005975">
    <property type="term" value="P:carbohydrate metabolic process"/>
    <property type="evidence" value="ECO:0007669"/>
    <property type="project" value="InterPro"/>
</dbReference>
<dbReference type="AlphaFoldDB" id="A0AAD3S4G3"/>
<comment type="catalytic activity">
    <reaction evidence="1">
        <text>D-mannose 6-phosphate = D-fructose 6-phosphate</text>
        <dbReference type="Rhea" id="RHEA:12356"/>
        <dbReference type="ChEBI" id="CHEBI:58735"/>
        <dbReference type="ChEBI" id="CHEBI:61527"/>
        <dbReference type="EC" id="5.3.1.8"/>
    </reaction>
</comment>
<dbReference type="Pfam" id="PF20512">
    <property type="entry name" value="PMI_typeI_hel"/>
    <property type="match status" value="1"/>
</dbReference>
<dbReference type="GO" id="GO:0009416">
    <property type="term" value="P:response to light stimulus"/>
    <property type="evidence" value="ECO:0007669"/>
    <property type="project" value="UniProtKB-ARBA"/>
</dbReference>
<feature type="domain" description="Phosphomannose isomerase type I catalytic" evidence="10">
    <location>
        <begin position="14"/>
        <end position="168"/>
    </location>
</feature>